<organism evidence="1">
    <name type="scientific">viral metagenome</name>
    <dbReference type="NCBI Taxonomy" id="1070528"/>
    <lineage>
        <taxon>unclassified sequences</taxon>
        <taxon>metagenomes</taxon>
        <taxon>organismal metagenomes</taxon>
    </lineage>
</organism>
<dbReference type="EMBL" id="MN739647">
    <property type="protein sequence ID" value="QHT17959.1"/>
    <property type="molecule type" value="Genomic_DNA"/>
</dbReference>
<proteinExistence type="predicted"/>
<reference evidence="1" key="1">
    <citation type="journal article" date="2020" name="Nature">
        <title>Giant virus diversity and host interactions through global metagenomics.</title>
        <authorList>
            <person name="Schulz F."/>
            <person name="Roux S."/>
            <person name="Paez-Espino D."/>
            <person name="Jungbluth S."/>
            <person name="Walsh D.A."/>
            <person name="Denef V.J."/>
            <person name="McMahon K.D."/>
            <person name="Konstantinidis K.T."/>
            <person name="Eloe-Fadrosh E.A."/>
            <person name="Kyrpides N.C."/>
            <person name="Woyke T."/>
        </authorList>
    </citation>
    <scope>NUCLEOTIDE SEQUENCE</scope>
    <source>
        <strain evidence="1">GVMAG-M-3300023174-3</strain>
    </source>
</reference>
<name>A0A6C0DQ15_9ZZZZ</name>
<protein>
    <submittedName>
        <fullName evidence="1">Uncharacterized protein</fullName>
    </submittedName>
</protein>
<accession>A0A6C0DQ15</accession>
<evidence type="ECO:0000313" key="1">
    <source>
        <dbReference type="EMBL" id="QHT17959.1"/>
    </source>
</evidence>
<sequence>MASSEKIKYINIDSRFHEEYIIDRCEYKIRIPHEIRGVKSITVSCVEIPMTFYNICGILGNNEFRVIVFGKNAPNSNETRMCKIIIPDGNYTPPSIVAMISRLLSSNEETSELEIRLNASNIVEFVSMSSEKSYEIRFDGSPLLWSKNLGRTLGFCNSTYSMNCVDVSINSVLIADNICDFTHPRYLFLEIYENDHDKKHAFVSSLVCERITKHAIARIVVDQRTFTYGSVLPANIFNGLLISDTRVYNKPIDLHKFYIRIINEYGIPLDMHGFDFSFCITATIQDHA</sequence>
<dbReference type="AlphaFoldDB" id="A0A6C0DQ15"/>